<evidence type="ECO:0000256" key="5">
    <source>
        <dbReference type="ARBA" id="ARBA00022729"/>
    </source>
</evidence>
<dbReference type="InterPro" id="IPR008801">
    <property type="entry name" value="RALF"/>
</dbReference>
<evidence type="ECO:0000256" key="6">
    <source>
        <dbReference type="ARBA" id="ARBA00023157"/>
    </source>
</evidence>
<protein>
    <submittedName>
        <fullName evidence="8">Protein RALF-like 33</fullName>
    </submittedName>
</protein>
<sequence length="119" mass="12932">MRGLTRIIFPIMAILAVHILTSAVTSKSIGFAGDFMRNETECTGSIAECSEASTAEFEMDSEINRRILQTTQKHISYDALQANTVPCSVPGNSYYGCKSAAQANPYNRGCSAIDRCQRG</sequence>
<keyword evidence="6" id="KW-1015">Disulfide bond</keyword>
<evidence type="ECO:0000256" key="4">
    <source>
        <dbReference type="ARBA" id="ARBA00022702"/>
    </source>
</evidence>
<dbReference type="PANTHER" id="PTHR33136:SF95">
    <property type="entry name" value="PROTEIN RALF-LIKE 33-RELATED"/>
    <property type="match status" value="1"/>
</dbReference>
<dbReference type="Pfam" id="PF05498">
    <property type="entry name" value="RALF"/>
    <property type="match status" value="1"/>
</dbReference>
<accession>A0ABD1BTL0</accession>
<proteinExistence type="inferred from homology"/>
<feature type="chain" id="PRO_5044802816" evidence="7">
    <location>
        <begin position="27"/>
        <end position="119"/>
    </location>
</feature>
<comment type="caution">
    <text evidence="8">The sequence shown here is derived from an EMBL/GenBank/DDBJ whole genome shotgun (WGS) entry which is preliminary data.</text>
</comment>
<reference evidence="8 9" key="1">
    <citation type="submission" date="2024-04" db="EMBL/GenBank/DDBJ databases">
        <title>Genome assembly C_amara_ONT_v2.</title>
        <authorList>
            <person name="Yant L."/>
            <person name="Moore C."/>
            <person name="Slenker M."/>
        </authorList>
    </citation>
    <scope>NUCLEOTIDE SEQUENCE [LARGE SCALE GENOMIC DNA]</scope>
    <source>
        <tissue evidence="8">Leaf</tissue>
    </source>
</reference>
<evidence type="ECO:0000256" key="1">
    <source>
        <dbReference type="ARBA" id="ARBA00004613"/>
    </source>
</evidence>
<gene>
    <name evidence="8" type="ORF">V5N11_003245</name>
</gene>
<dbReference type="GO" id="GO:0005179">
    <property type="term" value="F:hormone activity"/>
    <property type="evidence" value="ECO:0007669"/>
    <property type="project" value="UniProtKB-KW"/>
</dbReference>
<keyword evidence="3" id="KW-0964">Secreted</keyword>
<dbReference type="Proteomes" id="UP001558713">
    <property type="component" value="Unassembled WGS sequence"/>
</dbReference>
<dbReference type="GO" id="GO:0040008">
    <property type="term" value="P:regulation of growth"/>
    <property type="evidence" value="ECO:0007669"/>
    <property type="project" value="UniProtKB-ARBA"/>
</dbReference>
<evidence type="ECO:0000256" key="7">
    <source>
        <dbReference type="SAM" id="SignalP"/>
    </source>
</evidence>
<name>A0ABD1BTL0_CARAN</name>
<feature type="signal peptide" evidence="7">
    <location>
        <begin position="1"/>
        <end position="26"/>
    </location>
</feature>
<dbReference type="EMBL" id="JBANAX010000150">
    <property type="protein sequence ID" value="KAL1220536.1"/>
    <property type="molecule type" value="Genomic_DNA"/>
</dbReference>
<keyword evidence="5 7" id="KW-0732">Signal</keyword>
<evidence type="ECO:0000313" key="9">
    <source>
        <dbReference type="Proteomes" id="UP001558713"/>
    </source>
</evidence>
<comment type="similarity">
    <text evidence="2">Belongs to the plant rapid alkalinization factor (RALF) family.</text>
</comment>
<dbReference type="AlphaFoldDB" id="A0ABD1BTL0"/>
<dbReference type="PANTHER" id="PTHR33136">
    <property type="entry name" value="RAPID ALKALINIZATION FACTOR-LIKE"/>
    <property type="match status" value="1"/>
</dbReference>
<dbReference type="GO" id="GO:0005576">
    <property type="term" value="C:extracellular region"/>
    <property type="evidence" value="ECO:0007669"/>
    <property type="project" value="UniProtKB-SubCell"/>
</dbReference>
<keyword evidence="9" id="KW-1185">Reference proteome</keyword>
<organism evidence="8 9">
    <name type="scientific">Cardamine amara subsp. amara</name>
    <dbReference type="NCBI Taxonomy" id="228776"/>
    <lineage>
        <taxon>Eukaryota</taxon>
        <taxon>Viridiplantae</taxon>
        <taxon>Streptophyta</taxon>
        <taxon>Embryophyta</taxon>
        <taxon>Tracheophyta</taxon>
        <taxon>Spermatophyta</taxon>
        <taxon>Magnoliopsida</taxon>
        <taxon>eudicotyledons</taxon>
        <taxon>Gunneridae</taxon>
        <taxon>Pentapetalae</taxon>
        <taxon>rosids</taxon>
        <taxon>malvids</taxon>
        <taxon>Brassicales</taxon>
        <taxon>Brassicaceae</taxon>
        <taxon>Cardamineae</taxon>
        <taxon>Cardamine</taxon>
    </lineage>
</organism>
<keyword evidence="4" id="KW-0372">Hormone</keyword>
<evidence type="ECO:0000313" key="8">
    <source>
        <dbReference type="EMBL" id="KAL1220536.1"/>
    </source>
</evidence>
<evidence type="ECO:0000256" key="3">
    <source>
        <dbReference type="ARBA" id="ARBA00022525"/>
    </source>
</evidence>
<evidence type="ECO:0000256" key="2">
    <source>
        <dbReference type="ARBA" id="ARBA00009178"/>
    </source>
</evidence>
<comment type="subcellular location">
    <subcellularLocation>
        <location evidence="1">Secreted</location>
    </subcellularLocation>
</comment>